<feature type="transmembrane region" description="Helical" evidence="6">
    <location>
        <begin position="294"/>
        <end position="313"/>
    </location>
</feature>
<dbReference type="Proteomes" id="UP000000547">
    <property type="component" value="Chromosome"/>
</dbReference>
<evidence type="ECO:0000256" key="5">
    <source>
        <dbReference type="ARBA" id="ARBA00023136"/>
    </source>
</evidence>
<dbReference type="STRING" id="167879.CPS_1841"/>
<dbReference type="GO" id="GO:0005886">
    <property type="term" value="C:plasma membrane"/>
    <property type="evidence" value="ECO:0007669"/>
    <property type="project" value="UniProtKB-SubCell"/>
</dbReference>
<gene>
    <name evidence="8" type="ordered locus">CPS_1841</name>
</gene>
<comment type="subcellular location">
    <subcellularLocation>
        <location evidence="1">Cell membrane</location>
        <topology evidence="1">Multi-pass membrane protein</topology>
    </subcellularLocation>
</comment>
<evidence type="ECO:0000313" key="8">
    <source>
        <dbReference type="EMBL" id="AAZ26809.1"/>
    </source>
</evidence>
<dbReference type="RefSeq" id="WP_011042665.1">
    <property type="nucleotide sequence ID" value="NC_003910.7"/>
</dbReference>
<evidence type="ECO:0000256" key="6">
    <source>
        <dbReference type="SAM" id="Phobius"/>
    </source>
</evidence>
<dbReference type="HOGENOM" id="CLU_039483_10_2_6"/>
<sequence length="395" mass="44232">MKLLQTIKNEWQLICHDAWLKALLFWLPVILAIAIWGVFSAGIARDLPIGVVDHDNSSVSRSLIRYYNASPTLAVVKHFNSMEHANAALREGSIYALVIIPNSLEKNTLLGKMPQVTAFYNSQFILIGKLINSAMLSAHGTYVAQIETFKNLANTRGNVKQAIGEALPISSQISPLFNANTHYGQFLVTAVIPAMWQIIIIATIVLVWARPLQNSSLEQWLAHLNFNEELKRLIPYILIFWMQGIIYLSVFYGTLQWPMHGSWLLLILAQFFLVLACASVATLFFFITLDVTRAMSLVAGFAAPAFAFMGVTFPTTDMPLLAQLWRALLPISHYITVQIQQVNYATTLNHSIGSFVALITFVSGLYIAKLLVEKRQRLNSLHEAKKEIIEKGCNL</sequence>
<feature type="domain" description="ABC-2 type transporter transmembrane" evidence="7">
    <location>
        <begin position="24"/>
        <end position="362"/>
    </location>
</feature>
<protein>
    <submittedName>
        <fullName evidence="8">Putative membrane protein</fullName>
    </submittedName>
</protein>
<dbReference type="KEGG" id="cps:CPS_1841"/>
<dbReference type="EMBL" id="CP000083">
    <property type="protein sequence ID" value="AAZ26809.1"/>
    <property type="molecule type" value="Genomic_DNA"/>
</dbReference>
<feature type="transmembrane region" description="Helical" evidence="6">
    <location>
        <begin position="186"/>
        <end position="209"/>
    </location>
</feature>
<dbReference type="InterPro" id="IPR051449">
    <property type="entry name" value="ABC-2_transporter_component"/>
</dbReference>
<evidence type="ECO:0000256" key="3">
    <source>
        <dbReference type="ARBA" id="ARBA00022692"/>
    </source>
</evidence>
<name>Q484E4_COLP3</name>
<feature type="transmembrane region" description="Helical" evidence="6">
    <location>
        <begin position="264"/>
        <end position="287"/>
    </location>
</feature>
<feature type="transmembrane region" description="Helical" evidence="6">
    <location>
        <begin position="233"/>
        <end position="252"/>
    </location>
</feature>
<evidence type="ECO:0000256" key="4">
    <source>
        <dbReference type="ARBA" id="ARBA00022989"/>
    </source>
</evidence>
<keyword evidence="2" id="KW-1003">Cell membrane</keyword>
<dbReference type="PANTHER" id="PTHR30294">
    <property type="entry name" value="MEMBRANE COMPONENT OF ABC TRANSPORTER YHHJ-RELATED"/>
    <property type="match status" value="1"/>
</dbReference>
<evidence type="ECO:0000256" key="1">
    <source>
        <dbReference type="ARBA" id="ARBA00004651"/>
    </source>
</evidence>
<proteinExistence type="predicted"/>
<keyword evidence="5 6" id="KW-0472">Membrane</keyword>
<dbReference type="Gene3D" id="3.40.1710.10">
    <property type="entry name" value="abc type-2 transporter like domain"/>
    <property type="match status" value="1"/>
</dbReference>
<evidence type="ECO:0000256" key="2">
    <source>
        <dbReference type="ARBA" id="ARBA00022475"/>
    </source>
</evidence>
<keyword evidence="3 6" id="KW-0812">Transmembrane</keyword>
<keyword evidence="4 6" id="KW-1133">Transmembrane helix</keyword>
<feature type="transmembrane region" description="Helical" evidence="6">
    <location>
        <begin position="352"/>
        <end position="372"/>
    </location>
</feature>
<organism evidence="8 9">
    <name type="scientific">Colwellia psychrerythraea (strain 34H / ATCC BAA-681)</name>
    <name type="common">Vibrio psychroerythus</name>
    <dbReference type="NCBI Taxonomy" id="167879"/>
    <lineage>
        <taxon>Bacteria</taxon>
        <taxon>Pseudomonadati</taxon>
        <taxon>Pseudomonadota</taxon>
        <taxon>Gammaproteobacteria</taxon>
        <taxon>Alteromonadales</taxon>
        <taxon>Colwelliaceae</taxon>
        <taxon>Colwellia</taxon>
    </lineage>
</organism>
<dbReference type="Pfam" id="PF12698">
    <property type="entry name" value="ABC2_membrane_3"/>
    <property type="match status" value="1"/>
</dbReference>
<reference evidence="8" key="1">
    <citation type="journal article" date="2005" name="Proc. Natl. Acad. Sci. U.S.A.">
        <title>The psychrophilic lifestyle as revealed by the genome sequence of Colwellia psychrerythraea 34H through genomic and proteomic analyses.</title>
        <authorList>
            <person name="Methe B.A."/>
            <person name="Nelson K.E."/>
            <person name="Deming J.W."/>
            <person name="Momen B."/>
            <person name="Melamud E."/>
            <person name="Zhang X."/>
            <person name="Moult J."/>
            <person name="Madupu R."/>
            <person name="Nelson W.C."/>
            <person name="Dodson R.J."/>
            <person name="Brinkac L.M."/>
            <person name="Daugherty S.C."/>
            <person name="Durkin A.S."/>
            <person name="DeBoy R.T."/>
            <person name="Kolonay J.F."/>
            <person name="Sullivan S.A."/>
            <person name="Zhou L."/>
            <person name="Davidsen T.M."/>
            <person name="Wu M."/>
            <person name="Huston A.L."/>
            <person name="Lewis M."/>
            <person name="Weaver B."/>
            <person name="Weidman J.F."/>
            <person name="Khouri H."/>
            <person name="Utterback T.R."/>
            <person name="Feldblyum T.V."/>
            <person name="Fraser C.M."/>
        </authorList>
    </citation>
    <scope>NUCLEOTIDE SEQUENCE [LARGE SCALE GENOMIC DNA]</scope>
    <source>
        <strain evidence="8">34H</strain>
    </source>
</reference>
<feature type="transmembrane region" description="Helical" evidence="6">
    <location>
        <begin position="20"/>
        <end position="39"/>
    </location>
</feature>
<dbReference type="GO" id="GO:0140359">
    <property type="term" value="F:ABC-type transporter activity"/>
    <property type="evidence" value="ECO:0007669"/>
    <property type="project" value="InterPro"/>
</dbReference>
<evidence type="ECO:0000259" key="7">
    <source>
        <dbReference type="Pfam" id="PF12698"/>
    </source>
</evidence>
<evidence type="ECO:0000313" key="9">
    <source>
        <dbReference type="Proteomes" id="UP000000547"/>
    </source>
</evidence>
<accession>Q484E4</accession>
<dbReference type="PANTHER" id="PTHR30294:SF47">
    <property type="entry name" value="INNER MEMBRANE TRANSPORT PERMEASE YHHJ"/>
    <property type="match status" value="1"/>
</dbReference>
<dbReference type="AlphaFoldDB" id="Q484E4"/>
<dbReference type="InterPro" id="IPR013525">
    <property type="entry name" value="ABC2_TM"/>
</dbReference>